<dbReference type="Proteomes" id="UP000824192">
    <property type="component" value="Unassembled WGS sequence"/>
</dbReference>
<dbReference type="AlphaFoldDB" id="A0A9D1RVC3"/>
<reference evidence="2" key="1">
    <citation type="journal article" date="2021" name="PeerJ">
        <title>Extensive microbial diversity within the chicken gut microbiome revealed by metagenomics and culture.</title>
        <authorList>
            <person name="Gilroy R."/>
            <person name="Ravi A."/>
            <person name="Getino M."/>
            <person name="Pursley I."/>
            <person name="Horton D.L."/>
            <person name="Alikhan N.F."/>
            <person name="Baker D."/>
            <person name="Gharbi K."/>
            <person name="Hall N."/>
            <person name="Watson M."/>
            <person name="Adriaenssens E.M."/>
            <person name="Foster-Nyarko E."/>
            <person name="Jarju S."/>
            <person name="Secka A."/>
            <person name="Antonio M."/>
            <person name="Oren A."/>
            <person name="Chaudhuri R.R."/>
            <person name="La Ragione R."/>
            <person name="Hildebrand F."/>
            <person name="Pallen M.J."/>
        </authorList>
    </citation>
    <scope>NUCLEOTIDE SEQUENCE</scope>
    <source>
        <strain evidence="2">ChiGjej6B6-1540</strain>
    </source>
</reference>
<feature type="transmembrane region" description="Helical" evidence="1">
    <location>
        <begin position="335"/>
        <end position="353"/>
    </location>
</feature>
<feature type="transmembrane region" description="Helical" evidence="1">
    <location>
        <begin position="295"/>
        <end position="315"/>
    </location>
</feature>
<evidence type="ECO:0000313" key="2">
    <source>
        <dbReference type="EMBL" id="HIW94849.1"/>
    </source>
</evidence>
<comment type="caution">
    <text evidence="2">The sequence shown here is derived from an EMBL/GenBank/DDBJ whole genome shotgun (WGS) entry which is preliminary data.</text>
</comment>
<dbReference type="Pfam" id="PF06541">
    <property type="entry name" value="ABC_trans_CmpB"/>
    <property type="match status" value="2"/>
</dbReference>
<feature type="transmembrane region" description="Helical" evidence="1">
    <location>
        <begin position="374"/>
        <end position="395"/>
    </location>
</feature>
<feature type="transmembrane region" description="Helical" evidence="1">
    <location>
        <begin position="6"/>
        <end position="27"/>
    </location>
</feature>
<feature type="transmembrane region" description="Helical" evidence="1">
    <location>
        <begin position="109"/>
        <end position="132"/>
    </location>
</feature>
<gene>
    <name evidence="2" type="ORF">H9868_09985</name>
</gene>
<accession>A0A9D1RVC3</accession>
<reference evidence="2" key="2">
    <citation type="submission" date="2021-04" db="EMBL/GenBank/DDBJ databases">
        <authorList>
            <person name="Gilroy R."/>
        </authorList>
    </citation>
    <scope>NUCLEOTIDE SEQUENCE</scope>
    <source>
        <strain evidence="2">ChiGjej6B6-1540</strain>
    </source>
</reference>
<dbReference type="EMBL" id="DXGA01000216">
    <property type="protein sequence ID" value="HIW94849.1"/>
    <property type="molecule type" value="Genomic_DNA"/>
</dbReference>
<protein>
    <submittedName>
        <fullName evidence="2">ABC transporter permease</fullName>
    </submittedName>
</protein>
<evidence type="ECO:0000256" key="1">
    <source>
        <dbReference type="SAM" id="Phobius"/>
    </source>
</evidence>
<feature type="transmembrane region" description="Helical" evidence="1">
    <location>
        <begin position="39"/>
        <end position="59"/>
    </location>
</feature>
<organism evidence="2 3">
    <name type="scientific">Candidatus Flavonifractor merdipullorum</name>
    <dbReference type="NCBI Taxonomy" id="2838590"/>
    <lineage>
        <taxon>Bacteria</taxon>
        <taxon>Bacillati</taxon>
        <taxon>Bacillota</taxon>
        <taxon>Clostridia</taxon>
        <taxon>Eubacteriales</taxon>
        <taxon>Oscillospiraceae</taxon>
        <taxon>Flavonifractor</taxon>
    </lineage>
</organism>
<keyword evidence="1" id="KW-1133">Transmembrane helix</keyword>
<sequence>MIYSVYELVWFFFLYSFLAWVAVEVVTAIRRRTVPNMGFLNLPFIPVYGVAAVIFSIFLPELRDAPVFLFLAGGVLTAVCLSLANVALERIFHRRWRDYTNSFLPFNGRLTFVHVAAGGLGALLCILVVNPLVSPLVKAIPRPWGLVILIVLCVLLAADGAVASAALAQIKIRLRRRHAPQELFGRFLNGIVQRRMVRAYPELEAEKLVESEQAYQQSKGQAVFAQGCSFHKLVWLFVIAAFLGDIIETIFCYVTAGILMSRSSVVWGPFSIVWGLGGVLLTALLYQYREKSDRYVFFAGTIIGGVYEYMCSVFTELVFGTVFWDYSAIPFNLGGRINLLYCFFWGIAGVVWIKGIYPRLSALIERIPIRPGKILTWVLLVFMLLNMLVSSLALARYTVRQTTGEPPKNAIEQLLDDRFPNERMARIYPNAQLVE</sequence>
<feature type="transmembrane region" description="Helical" evidence="1">
    <location>
        <begin position="233"/>
        <end position="260"/>
    </location>
</feature>
<feature type="transmembrane region" description="Helical" evidence="1">
    <location>
        <begin position="65"/>
        <end position="88"/>
    </location>
</feature>
<keyword evidence="1" id="KW-0472">Membrane</keyword>
<feature type="transmembrane region" description="Helical" evidence="1">
    <location>
        <begin position="144"/>
        <end position="168"/>
    </location>
</feature>
<name>A0A9D1RVC3_9FIRM</name>
<feature type="transmembrane region" description="Helical" evidence="1">
    <location>
        <begin position="266"/>
        <end position="288"/>
    </location>
</feature>
<dbReference type="InterPro" id="IPR010540">
    <property type="entry name" value="CmpB_TMEM229"/>
</dbReference>
<proteinExistence type="predicted"/>
<keyword evidence="1" id="KW-0812">Transmembrane</keyword>
<evidence type="ECO:0000313" key="3">
    <source>
        <dbReference type="Proteomes" id="UP000824192"/>
    </source>
</evidence>